<dbReference type="EMBL" id="SWLB01000004">
    <property type="protein sequence ID" value="KAF3339167.1"/>
    <property type="molecule type" value="Genomic_DNA"/>
</dbReference>
<dbReference type="Pfam" id="PF00651">
    <property type="entry name" value="BTB"/>
    <property type="match status" value="1"/>
</dbReference>
<evidence type="ECO:0000256" key="1">
    <source>
        <dbReference type="ARBA" id="ARBA00004906"/>
    </source>
</evidence>
<dbReference type="Gene3D" id="3.30.710.10">
    <property type="entry name" value="Potassium Channel Kv1.1, Chain A"/>
    <property type="match status" value="1"/>
</dbReference>
<organism evidence="3 4">
    <name type="scientific">Carex littledalei</name>
    <dbReference type="NCBI Taxonomy" id="544730"/>
    <lineage>
        <taxon>Eukaryota</taxon>
        <taxon>Viridiplantae</taxon>
        <taxon>Streptophyta</taxon>
        <taxon>Embryophyta</taxon>
        <taxon>Tracheophyta</taxon>
        <taxon>Spermatophyta</taxon>
        <taxon>Magnoliopsida</taxon>
        <taxon>Liliopsida</taxon>
        <taxon>Poales</taxon>
        <taxon>Cyperaceae</taxon>
        <taxon>Cyperoideae</taxon>
        <taxon>Cariceae</taxon>
        <taxon>Carex</taxon>
        <taxon>Carex subgen. Euthyceras</taxon>
    </lineage>
</organism>
<dbReference type="PANTHER" id="PTHR26379:SF187">
    <property type="entry name" value="OS07G0655300 PROTEIN"/>
    <property type="match status" value="1"/>
</dbReference>
<protein>
    <submittedName>
        <fullName evidence="3">BTB/POZ and MATH domain-containing protein 2-like isoform X2</fullName>
    </submittedName>
</protein>
<reference evidence="3" key="1">
    <citation type="submission" date="2020-01" db="EMBL/GenBank/DDBJ databases">
        <title>Genome sequence of Kobresia littledalei, the first chromosome-level genome in the family Cyperaceae.</title>
        <authorList>
            <person name="Qu G."/>
        </authorList>
    </citation>
    <scope>NUCLEOTIDE SEQUENCE</scope>
    <source>
        <strain evidence="3">C.B.Clarke</strain>
        <tissue evidence="3">Leaf</tissue>
    </source>
</reference>
<comment type="caution">
    <text evidence="3">The sequence shown here is derived from an EMBL/GenBank/DDBJ whole genome shotgun (WGS) entry which is preliminary data.</text>
</comment>
<dbReference type="Proteomes" id="UP000623129">
    <property type="component" value="Unassembled WGS sequence"/>
</dbReference>
<feature type="domain" description="BTB" evidence="2">
    <location>
        <begin position="220"/>
        <end position="289"/>
    </location>
</feature>
<proteinExistence type="predicted"/>
<dbReference type="PANTHER" id="PTHR26379">
    <property type="entry name" value="BTB/POZ AND MATH DOMAIN-CONTAINING PROTEIN 1"/>
    <property type="match status" value="1"/>
</dbReference>
<dbReference type="SMART" id="SM00225">
    <property type="entry name" value="BTB"/>
    <property type="match status" value="1"/>
</dbReference>
<keyword evidence="4" id="KW-1185">Reference proteome</keyword>
<dbReference type="InterPro" id="IPR000210">
    <property type="entry name" value="BTB/POZ_dom"/>
</dbReference>
<sequence>MVEKDTTHRVTGRLCASSLSLGYQPLAPSLARVSATSTVALALARVSATSTVIAERWVCPKPALTWRNKHWNIRRPVKEMASCEGNNNFTTSVCVNRLVSGTHHCKIVGYSAIRDAFTKRVESSSFRIGGLEWAIRCRTFAVKNDHSENFSPHVSFSLVLLTDPAEAITYATQYVRDDCFTVHCSISSVLESTKVPVPVPAPALNLPRHLGNLLESGVGADVNFLVKGEIFRAHRCVLAVRSPVFHAQFFGLMSEKSYDIESIKVEDVEPMVFKGLLNFIYTDLVPEIDTGADGEPMERSDLVKLTQHLLVAADRFLVDHDLYKLAEKRLCERISADTVETTFALAEQYNLHRLKASCIKSGVMPINLFSKMLIC</sequence>
<dbReference type="PROSITE" id="PS50097">
    <property type="entry name" value="BTB"/>
    <property type="match status" value="1"/>
</dbReference>
<dbReference type="SUPFAM" id="SSF49599">
    <property type="entry name" value="TRAF domain-like"/>
    <property type="match status" value="1"/>
</dbReference>
<evidence type="ECO:0000313" key="3">
    <source>
        <dbReference type="EMBL" id="KAF3339167.1"/>
    </source>
</evidence>
<comment type="pathway">
    <text evidence="1">Protein modification; protein ubiquitination.</text>
</comment>
<evidence type="ECO:0000259" key="2">
    <source>
        <dbReference type="PROSITE" id="PS50097"/>
    </source>
</evidence>
<accession>A0A833RD84</accession>
<dbReference type="InterPro" id="IPR011333">
    <property type="entry name" value="SKP1/BTB/POZ_sf"/>
</dbReference>
<gene>
    <name evidence="3" type="ORF">FCM35_KLT16638</name>
</gene>
<dbReference type="SUPFAM" id="SSF54695">
    <property type="entry name" value="POZ domain"/>
    <property type="match status" value="1"/>
</dbReference>
<evidence type="ECO:0000313" key="4">
    <source>
        <dbReference type="Proteomes" id="UP000623129"/>
    </source>
</evidence>
<dbReference type="InterPro" id="IPR045005">
    <property type="entry name" value="BPM1-6"/>
</dbReference>
<dbReference type="OrthoDB" id="6359816at2759"/>
<name>A0A833RD84_9POAL</name>
<dbReference type="AlphaFoldDB" id="A0A833RD84"/>
<dbReference type="GO" id="GO:0016567">
    <property type="term" value="P:protein ubiquitination"/>
    <property type="evidence" value="ECO:0007669"/>
    <property type="project" value="InterPro"/>
</dbReference>